<keyword evidence="5" id="KW-1185">Reference proteome</keyword>
<organism evidence="4 5">
    <name type="scientific">Acinetobacter populi</name>
    <dbReference type="NCBI Taxonomy" id="1582270"/>
    <lineage>
        <taxon>Bacteria</taxon>
        <taxon>Pseudomonadati</taxon>
        <taxon>Pseudomonadota</taxon>
        <taxon>Gammaproteobacteria</taxon>
        <taxon>Moraxellales</taxon>
        <taxon>Moraxellaceae</taxon>
        <taxon>Acinetobacter</taxon>
    </lineage>
</organism>
<dbReference type="InterPro" id="IPR000182">
    <property type="entry name" value="GNAT_dom"/>
</dbReference>
<dbReference type="Pfam" id="PF00583">
    <property type="entry name" value="Acetyltransf_1"/>
    <property type="match status" value="1"/>
</dbReference>
<protein>
    <recommendedName>
        <fullName evidence="3">N-acetyltransferase domain-containing protein</fullName>
    </recommendedName>
</protein>
<feature type="domain" description="N-acetyltransferase" evidence="3">
    <location>
        <begin position="28"/>
        <end position="179"/>
    </location>
</feature>
<evidence type="ECO:0000259" key="3">
    <source>
        <dbReference type="PROSITE" id="PS51186"/>
    </source>
</evidence>
<accession>A0A1Z9YZM7</accession>
<dbReference type="Gene3D" id="3.40.630.30">
    <property type="match status" value="1"/>
</dbReference>
<dbReference type="AlphaFoldDB" id="A0A1Z9YZM7"/>
<evidence type="ECO:0000256" key="1">
    <source>
        <dbReference type="ARBA" id="ARBA00022679"/>
    </source>
</evidence>
<dbReference type="EMBL" id="NEXX01000002">
    <property type="protein sequence ID" value="OUY07660.1"/>
    <property type="molecule type" value="Genomic_DNA"/>
</dbReference>
<dbReference type="InterPro" id="IPR016181">
    <property type="entry name" value="Acyl_CoA_acyltransferase"/>
</dbReference>
<dbReference type="PROSITE" id="PS51186">
    <property type="entry name" value="GNAT"/>
    <property type="match status" value="1"/>
</dbReference>
<sequence length="179" mass="20950">MKNITSYQGRLPKFHLHRLTPADCHEFDQIVDFIMRSRKQLFPMLDHQQLPDDLAHFQQTFIDDDLGCLIKLENGSQLIGVVGFKRYDHRFSNFNLSSTPVVEIVKLFIHEDFRQLGLASVLIDHLKTIATQRKIKTLYLHTHPFLNGAEIFWLKQGFHKILQEDDGIWNTIHMTADLI</sequence>
<dbReference type="Proteomes" id="UP000196536">
    <property type="component" value="Unassembled WGS sequence"/>
</dbReference>
<dbReference type="CDD" id="cd04301">
    <property type="entry name" value="NAT_SF"/>
    <property type="match status" value="1"/>
</dbReference>
<dbReference type="GO" id="GO:0016747">
    <property type="term" value="F:acyltransferase activity, transferring groups other than amino-acyl groups"/>
    <property type="evidence" value="ECO:0007669"/>
    <property type="project" value="InterPro"/>
</dbReference>
<dbReference type="InterPro" id="IPR050832">
    <property type="entry name" value="Bact_Acetyltransf"/>
</dbReference>
<evidence type="ECO:0000313" key="4">
    <source>
        <dbReference type="EMBL" id="OUY07660.1"/>
    </source>
</evidence>
<evidence type="ECO:0000313" key="5">
    <source>
        <dbReference type="Proteomes" id="UP000196536"/>
    </source>
</evidence>
<dbReference type="SUPFAM" id="SSF55729">
    <property type="entry name" value="Acyl-CoA N-acyltransferases (Nat)"/>
    <property type="match status" value="1"/>
</dbReference>
<gene>
    <name evidence="4" type="ORF">CAP51_07920</name>
</gene>
<dbReference type="PANTHER" id="PTHR43877">
    <property type="entry name" value="AMINOALKYLPHOSPHONATE N-ACETYLTRANSFERASE-RELATED-RELATED"/>
    <property type="match status" value="1"/>
</dbReference>
<name>A0A1Z9YZM7_9GAMM</name>
<keyword evidence="2" id="KW-0012">Acyltransferase</keyword>
<keyword evidence="1" id="KW-0808">Transferase</keyword>
<reference evidence="4 5" key="1">
    <citation type="submission" date="2017-05" db="EMBL/GenBank/DDBJ databases">
        <title>Acinetobacter populi ANC 5415 (= PBJ7), whole genome shotgun sequencing project.</title>
        <authorList>
            <person name="Nemec A."/>
            <person name="Radolfova-Krizova L."/>
        </authorList>
    </citation>
    <scope>NUCLEOTIDE SEQUENCE [LARGE SCALE GENOMIC DNA]</scope>
    <source>
        <strain evidence="4 5">PBJ7</strain>
    </source>
</reference>
<dbReference type="OrthoDB" id="6703393at2"/>
<proteinExistence type="predicted"/>
<comment type="caution">
    <text evidence="4">The sequence shown here is derived from an EMBL/GenBank/DDBJ whole genome shotgun (WGS) entry which is preliminary data.</text>
</comment>
<evidence type="ECO:0000256" key="2">
    <source>
        <dbReference type="ARBA" id="ARBA00023315"/>
    </source>
</evidence>